<dbReference type="Pfam" id="PF09339">
    <property type="entry name" value="HTH_IclR"/>
    <property type="match status" value="1"/>
</dbReference>
<keyword evidence="2" id="KW-0238">DNA-binding</keyword>
<evidence type="ECO:0000313" key="6">
    <source>
        <dbReference type="EMBL" id="MBR7672443.1"/>
    </source>
</evidence>
<protein>
    <submittedName>
        <fullName evidence="6">IclR family transcriptional regulator</fullName>
    </submittedName>
</protein>
<evidence type="ECO:0000256" key="3">
    <source>
        <dbReference type="ARBA" id="ARBA00023163"/>
    </source>
</evidence>
<gene>
    <name evidence="6" type="ORF">KDA82_05220</name>
</gene>
<name>A0A8T4IPI6_9ACTN</name>
<evidence type="ECO:0000256" key="2">
    <source>
        <dbReference type="ARBA" id="ARBA00023125"/>
    </source>
</evidence>
<dbReference type="InterPro" id="IPR014757">
    <property type="entry name" value="Tscrpt_reg_IclR_C"/>
</dbReference>
<organism evidence="6 7">
    <name type="scientific">Streptomyces daliensis</name>
    <dbReference type="NCBI Taxonomy" id="299421"/>
    <lineage>
        <taxon>Bacteria</taxon>
        <taxon>Bacillati</taxon>
        <taxon>Actinomycetota</taxon>
        <taxon>Actinomycetes</taxon>
        <taxon>Kitasatosporales</taxon>
        <taxon>Streptomycetaceae</taxon>
        <taxon>Streptomyces</taxon>
    </lineage>
</organism>
<keyword evidence="1" id="KW-0805">Transcription regulation</keyword>
<reference evidence="6" key="1">
    <citation type="submission" date="2021-04" db="EMBL/GenBank/DDBJ databases">
        <title>Sequencing of actinobacteria type strains.</title>
        <authorList>
            <person name="Nguyen G.-S."/>
            <person name="Wentzel A."/>
        </authorList>
    </citation>
    <scope>NUCLEOTIDE SEQUENCE</scope>
    <source>
        <strain evidence="6">DSM 42095</strain>
    </source>
</reference>
<dbReference type="GO" id="GO:0003677">
    <property type="term" value="F:DNA binding"/>
    <property type="evidence" value="ECO:0007669"/>
    <property type="project" value="UniProtKB-KW"/>
</dbReference>
<dbReference type="PROSITE" id="PS51078">
    <property type="entry name" value="ICLR_ED"/>
    <property type="match status" value="1"/>
</dbReference>
<evidence type="ECO:0000256" key="1">
    <source>
        <dbReference type="ARBA" id="ARBA00023015"/>
    </source>
</evidence>
<dbReference type="PANTHER" id="PTHR30136">
    <property type="entry name" value="HELIX-TURN-HELIX TRANSCRIPTIONAL REGULATOR, ICLR FAMILY"/>
    <property type="match status" value="1"/>
</dbReference>
<dbReference type="InterPro" id="IPR036388">
    <property type="entry name" value="WH-like_DNA-bd_sf"/>
</dbReference>
<dbReference type="SMART" id="SM00346">
    <property type="entry name" value="HTH_ICLR"/>
    <property type="match status" value="1"/>
</dbReference>
<dbReference type="GO" id="GO:0045892">
    <property type="term" value="P:negative regulation of DNA-templated transcription"/>
    <property type="evidence" value="ECO:0007669"/>
    <property type="project" value="TreeGrafter"/>
</dbReference>
<feature type="domain" description="HTH iclR-type" evidence="4">
    <location>
        <begin position="1"/>
        <end position="63"/>
    </location>
</feature>
<evidence type="ECO:0000259" key="4">
    <source>
        <dbReference type="PROSITE" id="PS51077"/>
    </source>
</evidence>
<dbReference type="Gene3D" id="1.10.10.10">
    <property type="entry name" value="Winged helix-like DNA-binding domain superfamily/Winged helix DNA-binding domain"/>
    <property type="match status" value="1"/>
</dbReference>
<dbReference type="AlphaFoldDB" id="A0A8T4IPI6"/>
<dbReference type="InterPro" id="IPR036390">
    <property type="entry name" value="WH_DNA-bd_sf"/>
</dbReference>
<dbReference type="GO" id="GO:0003700">
    <property type="term" value="F:DNA-binding transcription factor activity"/>
    <property type="evidence" value="ECO:0007669"/>
    <property type="project" value="TreeGrafter"/>
</dbReference>
<dbReference type="Gene3D" id="3.30.450.40">
    <property type="match status" value="1"/>
</dbReference>
<evidence type="ECO:0000259" key="5">
    <source>
        <dbReference type="PROSITE" id="PS51078"/>
    </source>
</evidence>
<accession>A0A8T4IPI6</accession>
<dbReference type="InterPro" id="IPR050707">
    <property type="entry name" value="HTH_MetabolicPath_Reg"/>
</dbReference>
<proteinExistence type="predicted"/>
<evidence type="ECO:0000313" key="7">
    <source>
        <dbReference type="Proteomes" id="UP000675554"/>
    </source>
</evidence>
<dbReference type="PROSITE" id="PS51077">
    <property type="entry name" value="HTH_ICLR"/>
    <property type="match status" value="1"/>
</dbReference>
<feature type="domain" description="IclR-ED" evidence="5">
    <location>
        <begin position="64"/>
        <end position="249"/>
    </location>
</feature>
<keyword evidence="3" id="KW-0804">Transcription</keyword>
<dbReference type="SUPFAM" id="SSF46785">
    <property type="entry name" value="Winged helix' DNA-binding domain"/>
    <property type="match status" value="1"/>
</dbReference>
<dbReference type="InterPro" id="IPR029016">
    <property type="entry name" value="GAF-like_dom_sf"/>
</dbReference>
<dbReference type="Proteomes" id="UP000675554">
    <property type="component" value="Unassembled WGS sequence"/>
</dbReference>
<sequence length="252" mass="26883">MRNVLNALRALEEIATRQPIGVGELARAMDLPKSTLQRTLHTLREAGWIRPADGAGTRWVITGRALYVGRRATGDLGLRDAAVPVMEQLRRDTGETVHLTVPEGDAAVLVERLETAQPVRIVLPLGTRLPLHASANGKAYLAALPVERAGQLLDAALSELPGYTGTTITSRSGLLDELAAVRERGWSDNRGEWRADVCAVAAPVRDASGAPVASLSVNVPASRMTPEARSAHGPRVRDAARQLSGVLGHVED</sequence>
<dbReference type="SUPFAM" id="SSF55781">
    <property type="entry name" value="GAF domain-like"/>
    <property type="match status" value="1"/>
</dbReference>
<keyword evidence="7" id="KW-1185">Reference proteome</keyword>
<dbReference type="PANTHER" id="PTHR30136:SF24">
    <property type="entry name" value="HTH-TYPE TRANSCRIPTIONAL REPRESSOR ALLR"/>
    <property type="match status" value="1"/>
</dbReference>
<dbReference type="Pfam" id="PF01614">
    <property type="entry name" value="IclR_C"/>
    <property type="match status" value="1"/>
</dbReference>
<dbReference type="EMBL" id="JAGSMN010000102">
    <property type="protein sequence ID" value="MBR7672443.1"/>
    <property type="molecule type" value="Genomic_DNA"/>
</dbReference>
<comment type="caution">
    <text evidence="6">The sequence shown here is derived from an EMBL/GenBank/DDBJ whole genome shotgun (WGS) entry which is preliminary data.</text>
</comment>
<dbReference type="InterPro" id="IPR005471">
    <property type="entry name" value="Tscrpt_reg_IclR_N"/>
</dbReference>